<organism evidence="8 9">
    <name type="scientific">Hymenoscyphus albidus</name>
    <dbReference type="NCBI Taxonomy" id="595503"/>
    <lineage>
        <taxon>Eukaryota</taxon>
        <taxon>Fungi</taxon>
        <taxon>Dikarya</taxon>
        <taxon>Ascomycota</taxon>
        <taxon>Pezizomycotina</taxon>
        <taxon>Leotiomycetes</taxon>
        <taxon>Helotiales</taxon>
        <taxon>Helotiaceae</taxon>
        <taxon>Hymenoscyphus</taxon>
    </lineage>
</organism>
<feature type="transmembrane region" description="Helical" evidence="6">
    <location>
        <begin position="154"/>
        <end position="175"/>
    </location>
</feature>
<dbReference type="AlphaFoldDB" id="A0A9N9LSI3"/>
<reference evidence="8" key="1">
    <citation type="submission" date="2021-07" db="EMBL/GenBank/DDBJ databases">
        <authorList>
            <person name="Durling M."/>
        </authorList>
    </citation>
    <scope>NUCLEOTIDE SEQUENCE</scope>
</reference>
<proteinExistence type="inferred from homology"/>
<keyword evidence="9" id="KW-1185">Reference proteome</keyword>
<feature type="domain" description="Rhodopsin" evidence="7">
    <location>
        <begin position="55"/>
        <end position="300"/>
    </location>
</feature>
<dbReference type="InterPro" id="IPR049326">
    <property type="entry name" value="Rhodopsin_dom_fungi"/>
</dbReference>
<feature type="transmembrane region" description="Helical" evidence="6">
    <location>
        <begin position="124"/>
        <end position="148"/>
    </location>
</feature>
<evidence type="ECO:0000256" key="6">
    <source>
        <dbReference type="SAM" id="Phobius"/>
    </source>
</evidence>
<dbReference type="PANTHER" id="PTHR33048:SF47">
    <property type="entry name" value="INTEGRAL MEMBRANE PROTEIN-RELATED"/>
    <property type="match status" value="1"/>
</dbReference>
<evidence type="ECO:0000313" key="8">
    <source>
        <dbReference type="EMBL" id="CAG8977634.1"/>
    </source>
</evidence>
<feature type="transmembrane region" description="Helical" evidence="6">
    <location>
        <begin position="37"/>
        <end position="58"/>
    </location>
</feature>
<evidence type="ECO:0000256" key="5">
    <source>
        <dbReference type="ARBA" id="ARBA00038359"/>
    </source>
</evidence>
<name>A0A9N9LSI3_9HELO</name>
<accession>A0A9N9LSI3</accession>
<keyword evidence="3 6" id="KW-1133">Transmembrane helix</keyword>
<keyword evidence="2 6" id="KW-0812">Transmembrane</keyword>
<keyword evidence="4 6" id="KW-0472">Membrane</keyword>
<gene>
    <name evidence="8" type="ORF">HYALB_00006584</name>
</gene>
<comment type="caution">
    <text evidence="8">The sequence shown here is derived from an EMBL/GenBank/DDBJ whole genome shotgun (WGS) entry which is preliminary data.</text>
</comment>
<dbReference type="EMBL" id="CAJVRM010000228">
    <property type="protein sequence ID" value="CAG8977634.1"/>
    <property type="molecule type" value="Genomic_DNA"/>
</dbReference>
<evidence type="ECO:0000256" key="2">
    <source>
        <dbReference type="ARBA" id="ARBA00022692"/>
    </source>
</evidence>
<dbReference type="OrthoDB" id="444631at2759"/>
<comment type="similarity">
    <text evidence="5">Belongs to the SAT4 family.</text>
</comment>
<evidence type="ECO:0000313" key="9">
    <source>
        <dbReference type="Proteomes" id="UP000701801"/>
    </source>
</evidence>
<evidence type="ECO:0000256" key="1">
    <source>
        <dbReference type="ARBA" id="ARBA00004141"/>
    </source>
</evidence>
<dbReference type="InterPro" id="IPR052337">
    <property type="entry name" value="SAT4-like"/>
</dbReference>
<evidence type="ECO:0000256" key="4">
    <source>
        <dbReference type="ARBA" id="ARBA00023136"/>
    </source>
</evidence>
<comment type="subcellular location">
    <subcellularLocation>
        <location evidence="1">Membrane</location>
        <topology evidence="1">Multi-pass membrane protein</topology>
    </subcellularLocation>
</comment>
<evidence type="ECO:0000256" key="3">
    <source>
        <dbReference type="ARBA" id="ARBA00022989"/>
    </source>
</evidence>
<dbReference type="Proteomes" id="UP000701801">
    <property type="component" value="Unassembled WGS sequence"/>
</dbReference>
<feature type="transmembrane region" description="Helical" evidence="6">
    <location>
        <begin position="236"/>
        <end position="258"/>
    </location>
</feature>
<feature type="transmembrane region" description="Helical" evidence="6">
    <location>
        <begin position="270"/>
        <end position="292"/>
    </location>
</feature>
<dbReference type="GO" id="GO:0016020">
    <property type="term" value="C:membrane"/>
    <property type="evidence" value="ECO:0007669"/>
    <property type="project" value="UniProtKB-SubCell"/>
</dbReference>
<evidence type="ECO:0000259" key="7">
    <source>
        <dbReference type="Pfam" id="PF20684"/>
    </source>
</evidence>
<protein>
    <recommendedName>
        <fullName evidence="7">Rhodopsin domain-containing protein</fullName>
    </recommendedName>
</protein>
<sequence>MDTADSMALQTLLEGPALKPPLGMTSNFIHPPNFMKAMLIVELIFFLLPTVAVSIRLYTKTRIIRKVTLDDCVLVAARLGDQAAGARHQWDVRIKDLRTFLYVRISIPKTPELANPIKDFRIGAILYSLVVLAIKTSILLQFITIFSTAKRGKFFWACHALIWLNLVFYGSGFFLEIFSCQPIRKAWDPLVENGTCIDMGSVLVASAAVNVASDFIIVLLPQPIIWRLHLDNRKKLEISAVFSAAILACVSAAIGLYYRVLLAESADTTWYISMMTTYTFPELGLAIVAGCLPSIPKFLKTIKNINVSSQIATSLRGQASSRNNREEAEDRISMVRTGSNQKALLDSFDGRVV</sequence>
<dbReference type="Pfam" id="PF20684">
    <property type="entry name" value="Fung_rhodopsin"/>
    <property type="match status" value="1"/>
</dbReference>
<dbReference type="PANTHER" id="PTHR33048">
    <property type="entry name" value="PTH11-LIKE INTEGRAL MEMBRANE PROTEIN (AFU_ORTHOLOGUE AFUA_5G11245)"/>
    <property type="match status" value="1"/>
</dbReference>